<dbReference type="Gene3D" id="3.30.559.30">
    <property type="entry name" value="Nonribosomal peptide synthetase, condensation domain"/>
    <property type="match status" value="2"/>
</dbReference>
<dbReference type="CDD" id="cd19543">
    <property type="entry name" value="DCL_NRPS"/>
    <property type="match status" value="1"/>
</dbReference>
<dbReference type="RefSeq" id="WP_244310855.1">
    <property type="nucleotide sequence ID" value="NZ_VIJZ01000033.1"/>
</dbReference>
<dbReference type="PANTHER" id="PTHR45398">
    <property type="match status" value="1"/>
</dbReference>
<comment type="caution">
    <text evidence="3">The sequence shown here is derived from an EMBL/GenBank/DDBJ whole genome shotgun (WGS) entry which is preliminary data.</text>
</comment>
<feature type="non-terminal residue" evidence="3">
    <location>
        <position position="1"/>
    </location>
</feature>
<evidence type="ECO:0000256" key="1">
    <source>
        <dbReference type="ARBA" id="ARBA00022598"/>
    </source>
</evidence>
<dbReference type="InterPro" id="IPR010060">
    <property type="entry name" value="NRPS_synth"/>
</dbReference>
<dbReference type="InterPro" id="IPR023213">
    <property type="entry name" value="CAT-like_dom_sf"/>
</dbReference>
<accession>A0ABY3AWY0</accession>
<dbReference type="SUPFAM" id="SSF52777">
    <property type="entry name" value="CoA-dependent acyltransferases"/>
    <property type="match status" value="3"/>
</dbReference>
<dbReference type="Gene3D" id="3.30.559.10">
    <property type="entry name" value="Chloramphenicol acetyltransferase-like domain"/>
    <property type="match status" value="1"/>
</dbReference>
<dbReference type="EMBL" id="VIJZ01000033">
    <property type="protein sequence ID" value="TQR91613.1"/>
    <property type="molecule type" value="Genomic_DNA"/>
</dbReference>
<evidence type="ECO:0000313" key="4">
    <source>
        <dbReference type="Proteomes" id="UP000319219"/>
    </source>
</evidence>
<proteinExistence type="predicted"/>
<evidence type="ECO:0000259" key="2">
    <source>
        <dbReference type="Pfam" id="PF00668"/>
    </source>
</evidence>
<feature type="domain" description="Condensation" evidence="2">
    <location>
        <begin position="2"/>
        <end position="215"/>
    </location>
</feature>
<feature type="domain" description="Condensation" evidence="2">
    <location>
        <begin position="240"/>
        <end position="600"/>
    </location>
</feature>
<reference evidence="3 4" key="1">
    <citation type="submission" date="2019-07" db="EMBL/GenBank/DDBJ databases">
        <title>Paenibacillus ottowii sp. nov. isolated from a fermentation system processing bovine manure.</title>
        <authorList>
            <person name="Velazquez L.F."/>
            <person name="Rajbanshi S."/>
            <person name="Guan S."/>
            <person name="Hinchee M."/>
            <person name="Welsh A."/>
        </authorList>
    </citation>
    <scope>NUCLEOTIDE SEQUENCE [LARGE SCALE GENOMIC DNA]</scope>
    <source>
        <strain evidence="3 4">MS2379</strain>
    </source>
</reference>
<dbReference type="Proteomes" id="UP000319219">
    <property type="component" value="Unassembled WGS sequence"/>
</dbReference>
<sequence length="601" mass="68577">QAHRAYNTEMNDLLLAALGKAVYDWSGSERVLINLEGHGREAVVPDVDITRTVGWFTSQFPVVLDGSLGEGGHTARLIKRTKEGLRHIPQKGIGYGILRYLSDMNVLEKAGVQLQAQPEISFNYLGQFDQDYKGNDLQPSAYSIGVPVSTNTTMDFALDINGVIEDGELMFTIRYGTTQFRHETVARLGELLAFNLREVIHHCVTQERTVLTPSDVLLNHVTLDELEQLVEDTRDLGELENVYALTPMQKGMLFFSLMDENSTAYFEQATFELNGRFDVVTFGKSLDLLVQRHEALRTNVINTWKDEPVQVVFRHRSGELYYEDLRGLEKEEREARVKAFVLEDKAKGFRLAEDSLIRVSILQTGDETYHFVWSFHHILMDGWCLSFMTQEVFGSYLALRAGHEPALEPVTPFSRFIEWLERQDREAALQYWRGYLADYEQQITLPQQKALPKSMQVGEYVAEDLECDFQPELVAQIERVAKQNQVTINTLIQTVWGVLLQKYNNSSDVVFGSVVSGRPGDIPGVEHMIGLFINTIPVRVQSEQGETFAKLMKRTQRQALASNAYDAFPLYEIQALTEQKQDLINHIMIFENYPVEQQVEQ</sequence>
<dbReference type="NCBIfam" id="TIGR01720">
    <property type="entry name" value="NRPS-para261"/>
    <property type="match status" value="1"/>
</dbReference>
<dbReference type="Pfam" id="PF00668">
    <property type="entry name" value="Condensation"/>
    <property type="match status" value="2"/>
</dbReference>
<protein>
    <submittedName>
        <fullName evidence="3">Non-ribosomal peptide synthetase</fullName>
    </submittedName>
</protein>
<name>A0ABY3AWY0_9BACL</name>
<keyword evidence="4" id="KW-1185">Reference proteome</keyword>
<dbReference type="InterPro" id="IPR001242">
    <property type="entry name" value="Condensation_dom"/>
</dbReference>
<feature type="non-terminal residue" evidence="3">
    <location>
        <position position="601"/>
    </location>
</feature>
<keyword evidence="1" id="KW-0436">Ligase</keyword>
<gene>
    <name evidence="3" type="ORF">FKV70_25775</name>
</gene>
<organism evidence="3 4">
    <name type="scientific">Paenibacillus ottowii</name>
    <dbReference type="NCBI Taxonomy" id="2315729"/>
    <lineage>
        <taxon>Bacteria</taxon>
        <taxon>Bacillati</taxon>
        <taxon>Bacillota</taxon>
        <taxon>Bacilli</taxon>
        <taxon>Bacillales</taxon>
        <taxon>Paenibacillaceae</taxon>
        <taxon>Paenibacillus</taxon>
    </lineage>
</organism>
<evidence type="ECO:0000313" key="3">
    <source>
        <dbReference type="EMBL" id="TQR91613.1"/>
    </source>
</evidence>
<dbReference type="PANTHER" id="PTHR45398:SF1">
    <property type="entry name" value="ENZYME, PUTATIVE (JCVI)-RELATED"/>
    <property type="match status" value="1"/>
</dbReference>